<dbReference type="AlphaFoldDB" id="A0A6C0GGC4"/>
<evidence type="ECO:0000313" key="8">
    <source>
        <dbReference type="Proteomes" id="UP000480178"/>
    </source>
</evidence>
<sequence>MYFLTQIARYFVGVLFIFSGLIKLNDPVGTQIKLEEYFEVFATDVPALAGLFHGLIPLALYLSVILCVLEVVLGIALLIKYKLQTTLWVLLLLTLFFTFLTFYSAYFNRVTDCGCFGDAIKLTPWQSFSKDIVLLVLILLLFSQRKALAEETTGRTKTAWMGISLVACIAIAGYAITYMPIIDFLPYKKGASLPALMQPSEQLKYAYKMEKQGEQFEFEQYPTDTTYVFKEMVLLNPEAQPKVTDYAVWNNEGDYTKQTFEGNKLLILIQNVEKTNVNAIAEINSLVKSLKGANIEPIILTSADEATFEAFRHELQLGVPYYFTDATVMKSMSRTNPGLILMKNGNIKGKWPAASLPDAEKIKELVAG</sequence>
<feature type="transmembrane region" description="Helical" evidence="5">
    <location>
        <begin position="58"/>
        <end position="79"/>
    </location>
</feature>
<feature type="transmembrane region" description="Helical" evidence="5">
    <location>
        <begin position="86"/>
        <end position="105"/>
    </location>
</feature>
<keyword evidence="4 5" id="KW-0472">Membrane</keyword>
<accession>A0A6C0GGC4</accession>
<evidence type="ECO:0000313" key="7">
    <source>
        <dbReference type="EMBL" id="QHT66730.1"/>
    </source>
</evidence>
<dbReference type="KEGG" id="rhoz:GXP67_08685"/>
<organism evidence="7 8">
    <name type="scientific">Rhodocytophaga rosea</name>
    <dbReference type="NCBI Taxonomy" id="2704465"/>
    <lineage>
        <taxon>Bacteria</taxon>
        <taxon>Pseudomonadati</taxon>
        <taxon>Bacteroidota</taxon>
        <taxon>Cytophagia</taxon>
        <taxon>Cytophagales</taxon>
        <taxon>Rhodocytophagaceae</taxon>
        <taxon>Rhodocytophaga</taxon>
    </lineage>
</organism>
<dbReference type="InterPro" id="IPR009908">
    <property type="entry name" value="Methylamine_util_MauE"/>
</dbReference>
<feature type="transmembrane region" description="Helical" evidence="5">
    <location>
        <begin position="7"/>
        <end position="24"/>
    </location>
</feature>
<evidence type="ECO:0000259" key="6">
    <source>
        <dbReference type="Pfam" id="PF07291"/>
    </source>
</evidence>
<evidence type="ECO:0000256" key="5">
    <source>
        <dbReference type="SAM" id="Phobius"/>
    </source>
</evidence>
<keyword evidence="2 5" id="KW-0812">Transmembrane</keyword>
<reference evidence="7 8" key="1">
    <citation type="submission" date="2020-01" db="EMBL/GenBank/DDBJ databases">
        <authorList>
            <person name="Kim M.K."/>
        </authorList>
    </citation>
    <scope>NUCLEOTIDE SEQUENCE [LARGE SCALE GENOMIC DNA]</scope>
    <source>
        <strain evidence="7 8">172606-1</strain>
    </source>
</reference>
<dbReference type="Pfam" id="PF07291">
    <property type="entry name" value="MauE"/>
    <property type="match status" value="1"/>
</dbReference>
<dbReference type="NCBIfam" id="NF045576">
    <property type="entry name" value="BT_3928_fam"/>
    <property type="match status" value="1"/>
</dbReference>
<keyword evidence="8" id="KW-1185">Reference proteome</keyword>
<gene>
    <name evidence="7" type="ORF">GXP67_08685</name>
</gene>
<evidence type="ECO:0000256" key="1">
    <source>
        <dbReference type="ARBA" id="ARBA00004141"/>
    </source>
</evidence>
<evidence type="ECO:0000256" key="3">
    <source>
        <dbReference type="ARBA" id="ARBA00022989"/>
    </source>
</evidence>
<name>A0A6C0GGC4_9BACT</name>
<dbReference type="RefSeq" id="WP_162442783.1">
    <property type="nucleotide sequence ID" value="NZ_CP048222.1"/>
</dbReference>
<dbReference type="GO" id="GO:0030416">
    <property type="term" value="P:methylamine metabolic process"/>
    <property type="evidence" value="ECO:0007669"/>
    <property type="project" value="InterPro"/>
</dbReference>
<evidence type="ECO:0000256" key="2">
    <source>
        <dbReference type="ARBA" id="ARBA00022692"/>
    </source>
</evidence>
<feature type="transmembrane region" description="Helical" evidence="5">
    <location>
        <begin position="163"/>
        <end position="182"/>
    </location>
</feature>
<dbReference type="Proteomes" id="UP000480178">
    <property type="component" value="Chromosome"/>
</dbReference>
<keyword evidence="3 5" id="KW-1133">Transmembrane helix</keyword>
<dbReference type="GO" id="GO:0016020">
    <property type="term" value="C:membrane"/>
    <property type="evidence" value="ECO:0007669"/>
    <property type="project" value="UniProtKB-SubCell"/>
</dbReference>
<protein>
    <submittedName>
        <fullName evidence="7">DoxX family protein</fullName>
    </submittedName>
</protein>
<comment type="subcellular location">
    <subcellularLocation>
        <location evidence="1">Membrane</location>
        <topology evidence="1">Multi-pass membrane protein</topology>
    </subcellularLocation>
</comment>
<feature type="domain" description="Methylamine utilisation protein MauE" evidence="6">
    <location>
        <begin position="3"/>
        <end position="142"/>
    </location>
</feature>
<evidence type="ECO:0000256" key="4">
    <source>
        <dbReference type="ARBA" id="ARBA00023136"/>
    </source>
</evidence>
<dbReference type="EMBL" id="CP048222">
    <property type="protein sequence ID" value="QHT66730.1"/>
    <property type="molecule type" value="Genomic_DNA"/>
</dbReference>
<feature type="transmembrane region" description="Helical" evidence="5">
    <location>
        <begin position="125"/>
        <end position="142"/>
    </location>
</feature>
<proteinExistence type="predicted"/>